<dbReference type="EMBL" id="LCTV02000003">
    <property type="protein sequence ID" value="PRQ75906.1"/>
    <property type="molecule type" value="Genomic_DNA"/>
</dbReference>
<feature type="region of interest" description="Disordered" evidence="1">
    <location>
        <begin position="15"/>
        <end position="339"/>
    </location>
</feature>
<feature type="compositionally biased region" description="Basic and acidic residues" evidence="1">
    <location>
        <begin position="316"/>
        <end position="333"/>
    </location>
</feature>
<evidence type="ECO:0000313" key="2">
    <source>
        <dbReference type="EMBL" id="PRQ75906.1"/>
    </source>
</evidence>
<name>A0A2T0AD20_RHOTO</name>
<organism evidence="2 3">
    <name type="scientific">Rhodotorula toruloides</name>
    <name type="common">Yeast</name>
    <name type="synonym">Rhodosporidium toruloides</name>
    <dbReference type="NCBI Taxonomy" id="5286"/>
    <lineage>
        <taxon>Eukaryota</taxon>
        <taxon>Fungi</taxon>
        <taxon>Dikarya</taxon>
        <taxon>Basidiomycota</taxon>
        <taxon>Pucciniomycotina</taxon>
        <taxon>Microbotryomycetes</taxon>
        <taxon>Sporidiobolales</taxon>
        <taxon>Sporidiobolaceae</taxon>
        <taxon>Rhodotorula</taxon>
    </lineage>
</organism>
<proteinExistence type="predicted"/>
<dbReference type="Proteomes" id="UP000239560">
    <property type="component" value="Unassembled WGS sequence"/>
</dbReference>
<feature type="compositionally biased region" description="Polar residues" evidence="1">
    <location>
        <begin position="111"/>
        <end position="120"/>
    </location>
</feature>
<comment type="caution">
    <text evidence="2">The sequence shown here is derived from an EMBL/GenBank/DDBJ whole genome shotgun (WGS) entry which is preliminary data.</text>
</comment>
<protein>
    <submittedName>
        <fullName evidence="2">Uncharacterized protein</fullName>
    </submittedName>
</protein>
<evidence type="ECO:0000256" key="1">
    <source>
        <dbReference type="SAM" id="MobiDB-lite"/>
    </source>
</evidence>
<reference evidence="2 3" key="1">
    <citation type="journal article" date="2018" name="Elife">
        <title>Functional genomics of lipid metabolism in the oleaginous yeast Rhodosporidium toruloides.</title>
        <authorList>
            <person name="Coradetti S.T."/>
            <person name="Pinel D."/>
            <person name="Geiselman G."/>
            <person name="Ito M."/>
            <person name="Mondo S."/>
            <person name="Reilly M.C."/>
            <person name="Cheng Y.F."/>
            <person name="Bauer S."/>
            <person name="Grigoriev I."/>
            <person name="Gladden J.M."/>
            <person name="Simmons B.A."/>
            <person name="Brem R."/>
            <person name="Arkin A.P."/>
            <person name="Skerker J.M."/>
        </authorList>
    </citation>
    <scope>NUCLEOTIDE SEQUENCE [LARGE SCALE GENOMIC DNA]</scope>
    <source>
        <strain evidence="2 3">NBRC 0880</strain>
    </source>
</reference>
<feature type="compositionally biased region" description="Basic and acidic residues" evidence="1">
    <location>
        <begin position="179"/>
        <end position="192"/>
    </location>
</feature>
<dbReference type="OrthoDB" id="2532910at2759"/>
<feature type="compositionally biased region" description="Basic and acidic residues" evidence="1">
    <location>
        <begin position="279"/>
        <end position="296"/>
    </location>
</feature>
<feature type="compositionally biased region" description="Low complexity" evidence="1">
    <location>
        <begin position="196"/>
        <end position="208"/>
    </location>
</feature>
<feature type="compositionally biased region" description="Low complexity" evidence="1">
    <location>
        <begin position="216"/>
        <end position="227"/>
    </location>
</feature>
<sequence>MRNIALTVSRQLAARSAARQGPAPFAAQRLFHSSPRFLADTGLPPTTSESSMGTDRGKSLPVDAEEGAQQPTLEKTAQTTNTSASSAVNDQADPAHPNKAGDESVAAHSRGQPSTASDSLNAKAGANPLKPGGARGYHSSAVRRDGTKNEGSVGIEHQSAQHPGKSDIDHLENPSLSEEIVHADRDAPDPLKKGPSAAGAAGAASSAAEQVKDAASKAANAVKDAASTLTGQKRSYHSSAVRRTGATSNEGSKPVEEQSAQHPGKSGHDHLENPSMSEETVHADRTQKDPLPDQKKAGKSKKGGDGTSSVSPAGQPKEKIEDLPDEEATRRSMESASRL</sequence>
<evidence type="ECO:0000313" key="3">
    <source>
        <dbReference type="Proteomes" id="UP000239560"/>
    </source>
</evidence>
<gene>
    <name evidence="2" type="ORF">AAT19DRAFT_12928</name>
</gene>
<feature type="compositionally biased region" description="Polar residues" evidence="1">
    <location>
        <begin position="44"/>
        <end position="53"/>
    </location>
</feature>
<dbReference type="AlphaFoldDB" id="A0A2T0AD20"/>
<feature type="compositionally biased region" description="Low complexity" evidence="1">
    <location>
        <begin position="76"/>
        <end position="87"/>
    </location>
</feature>
<accession>A0A2T0AD20</accession>